<comment type="caution">
    <text evidence="2">The sequence shown here is derived from an EMBL/GenBank/DDBJ whole genome shotgun (WGS) entry which is preliminary data.</text>
</comment>
<keyword evidence="3" id="KW-1185">Reference proteome</keyword>
<dbReference type="EMBL" id="JANPWB010000016">
    <property type="protein sequence ID" value="KAJ1081963.1"/>
    <property type="molecule type" value="Genomic_DNA"/>
</dbReference>
<sequence>MPDREVAVANGSPIACSFESDGQNTEDLPDNGAPSLGPKVCVFVWVKEECCVHREHAHDAHSGKGYV</sequence>
<feature type="region of interest" description="Disordered" evidence="1">
    <location>
        <begin position="1"/>
        <end position="35"/>
    </location>
</feature>
<evidence type="ECO:0000256" key="1">
    <source>
        <dbReference type="SAM" id="MobiDB-lite"/>
    </source>
</evidence>
<name>A0AAV7KY24_PLEWA</name>
<protein>
    <submittedName>
        <fullName evidence="2">Uncharacterized protein</fullName>
    </submittedName>
</protein>
<reference evidence="2" key="1">
    <citation type="journal article" date="2022" name="bioRxiv">
        <title>Sequencing and chromosome-scale assembly of the giantPleurodeles waltlgenome.</title>
        <authorList>
            <person name="Brown T."/>
            <person name="Elewa A."/>
            <person name="Iarovenko S."/>
            <person name="Subramanian E."/>
            <person name="Araus A.J."/>
            <person name="Petzold A."/>
            <person name="Susuki M."/>
            <person name="Suzuki K.-i.T."/>
            <person name="Hayashi T."/>
            <person name="Toyoda A."/>
            <person name="Oliveira C."/>
            <person name="Osipova E."/>
            <person name="Leigh N.D."/>
            <person name="Simon A."/>
            <person name="Yun M.H."/>
        </authorList>
    </citation>
    <scope>NUCLEOTIDE SEQUENCE</scope>
    <source>
        <strain evidence="2">20211129_DDA</strain>
        <tissue evidence="2">Liver</tissue>
    </source>
</reference>
<gene>
    <name evidence="2" type="ORF">NDU88_002135</name>
</gene>
<evidence type="ECO:0000313" key="2">
    <source>
        <dbReference type="EMBL" id="KAJ1081963.1"/>
    </source>
</evidence>
<dbReference type="AlphaFoldDB" id="A0AAV7KY24"/>
<dbReference type="Proteomes" id="UP001066276">
    <property type="component" value="Chromosome 12"/>
</dbReference>
<evidence type="ECO:0000313" key="3">
    <source>
        <dbReference type="Proteomes" id="UP001066276"/>
    </source>
</evidence>
<accession>A0AAV7KY24</accession>
<proteinExistence type="predicted"/>
<organism evidence="2 3">
    <name type="scientific">Pleurodeles waltl</name>
    <name type="common">Iberian ribbed newt</name>
    <dbReference type="NCBI Taxonomy" id="8319"/>
    <lineage>
        <taxon>Eukaryota</taxon>
        <taxon>Metazoa</taxon>
        <taxon>Chordata</taxon>
        <taxon>Craniata</taxon>
        <taxon>Vertebrata</taxon>
        <taxon>Euteleostomi</taxon>
        <taxon>Amphibia</taxon>
        <taxon>Batrachia</taxon>
        <taxon>Caudata</taxon>
        <taxon>Salamandroidea</taxon>
        <taxon>Salamandridae</taxon>
        <taxon>Pleurodelinae</taxon>
        <taxon>Pleurodeles</taxon>
    </lineage>
</organism>